<keyword evidence="3" id="KW-0804">Transcription</keyword>
<evidence type="ECO:0000256" key="3">
    <source>
        <dbReference type="ARBA" id="ARBA00023163"/>
    </source>
</evidence>
<dbReference type="EMBL" id="LT551899">
    <property type="protein sequence ID" value="SAL97671.1"/>
    <property type="molecule type" value="Genomic_DNA"/>
</dbReference>
<evidence type="ECO:0000256" key="2">
    <source>
        <dbReference type="ARBA" id="ARBA00023015"/>
    </source>
</evidence>
<feature type="domain" description="Velvet" evidence="6">
    <location>
        <begin position="1"/>
        <end position="174"/>
    </location>
</feature>
<dbReference type="GO" id="GO:0005634">
    <property type="term" value="C:nucleus"/>
    <property type="evidence" value="ECO:0007669"/>
    <property type="project" value="UniProtKB-SubCell"/>
</dbReference>
<dbReference type="InterPro" id="IPR037525">
    <property type="entry name" value="Velvet_dom"/>
</dbReference>
<dbReference type="Proteomes" id="UP000078561">
    <property type="component" value="Unassembled WGS sequence"/>
</dbReference>
<dbReference type="InterPro" id="IPR038491">
    <property type="entry name" value="Velvet_dom_sf"/>
</dbReference>
<accession>A0A168LXT2</accession>
<dbReference type="InterPro" id="IPR021740">
    <property type="entry name" value="Velvet"/>
</dbReference>
<evidence type="ECO:0000313" key="7">
    <source>
        <dbReference type="EMBL" id="SAL97671.1"/>
    </source>
</evidence>
<evidence type="ECO:0000256" key="4">
    <source>
        <dbReference type="ARBA" id="ARBA00023242"/>
    </source>
</evidence>
<dbReference type="PROSITE" id="PS51821">
    <property type="entry name" value="VELVET"/>
    <property type="match status" value="1"/>
</dbReference>
<comment type="subcellular location">
    <subcellularLocation>
        <location evidence="1">Nucleus</location>
    </subcellularLocation>
</comment>
<feature type="compositionally biased region" description="Low complexity" evidence="5">
    <location>
        <begin position="265"/>
        <end position="282"/>
    </location>
</feature>
<dbReference type="InParanoid" id="A0A168LXT2"/>
<keyword evidence="8" id="KW-1185">Reference proteome</keyword>
<dbReference type="STRING" id="4829.A0A168LXT2"/>
<dbReference type="Gene3D" id="2.60.40.3960">
    <property type="entry name" value="Velvet domain"/>
    <property type="match status" value="1"/>
</dbReference>
<name>A0A168LXT2_ABSGL</name>
<dbReference type="PANTHER" id="PTHR33572:SF18">
    <property type="entry name" value="SPORE DEVELOPMENT REGULATOR VOSA"/>
    <property type="match status" value="1"/>
</dbReference>
<dbReference type="OrthoDB" id="5599552at2759"/>
<dbReference type="Pfam" id="PF11754">
    <property type="entry name" value="Velvet"/>
    <property type="match status" value="1"/>
</dbReference>
<dbReference type="PANTHER" id="PTHR33572">
    <property type="entry name" value="SPORE DEVELOPMENT REGULATOR VOSA"/>
    <property type="match status" value="1"/>
</dbReference>
<dbReference type="AlphaFoldDB" id="A0A168LXT2"/>
<evidence type="ECO:0000313" key="8">
    <source>
        <dbReference type="Proteomes" id="UP000078561"/>
    </source>
</evidence>
<organism evidence="7">
    <name type="scientific">Absidia glauca</name>
    <name type="common">Pin mould</name>
    <dbReference type="NCBI Taxonomy" id="4829"/>
    <lineage>
        <taxon>Eukaryota</taxon>
        <taxon>Fungi</taxon>
        <taxon>Fungi incertae sedis</taxon>
        <taxon>Mucoromycota</taxon>
        <taxon>Mucoromycotina</taxon>
        <taxon>Mucoromycetes</taxon>
        <taxon>Mucorales</taxon>
        <taxon>Cunninghamellaceae</taxon>
        <taxon>Absidia</taxon>
    </lineage>
</organism>
<evidence type="ECO:0000256" key="1">
    <source>
        <dbReference type="ARBA" id="ARBA00004123"/>
    </source>
</evidence>
<reference evidence="7" key="1">
    <citation type="submission" date="2016-04" db="EMBL/GenBank/DDBJ databases">
        <authorList>
            <person name="Evans L.H."/>
            <person name="Alamgir A."/>
            <person name="Owens N."/>
            <person name="Weber N.D."/>
            <person name="Virtaneva K."/>
            <person name="Barbian K."/>
            <person name="Babar A."/>
            <person name="Rosenke K."/>
        </authorList>
    </citation>
    <scope>NUCLEOTIDE SEQUENCE [LARGE SCALE GENOMIC DNA]</scope>
    <source>
        <strain evidence="7">CBS 101.48</strain>
    </source>
</reference>
<keyword evidence="4" id="KW-0539">Nucleus</keyword>
<proteinExistence type="predicted"/>
<feature type="region of interest" description="Disordered" evidence="5">
    <location>
        <begin position="176"/>
        <end position="282"/>
    </location>
</feature>
<evidence type="ECO:0000256" key="5">
    <source>
        <dbReference type="SAM" id="MobiDB-lite"/>
    </source>
</evidence>
<keyword evidence="2" id="KW-0805">Transcription regulation</keyword>
<feature type="compositionally biased region" description="Polar residues" evidence="5">
    <location>
        <begin position="208"/>
        <end position="225"/>
    </location>
</feature>
<evidence type="ECO:0000259" key="6">
    <source>
        <dbReference type="PROSITE" id="PS51821"/>
    </source>
</evidence>
<gene>
    <name evidence="7" type="primary">ABSGL_03178.1 scaffold 4267</name>
</gene>
<feature type="compositionally biased region" description="Pro residues" evidence="5">
    <location>
        <begin position="242"/>
        <end position="261"/>
    </location>
</feature>
<protein>
    <recommendedName>
        <fullName evidence="6">Velvet domain-containing protein</fullName>
    </recommendedName>
</protein>
<sequence>MNPSSLNPSSEHVSHKPIDPPPIVQLYCTCHHQQPSPQQQQCYHYSLHNPYFFLYANLTSITDDADLYIHHGHRTTAGAVVQSLHKLKDPDNNDGGFFVFADISGKTNQKERKCALSGELIFVTLPKHSDQVHRLESVISDPFTVYSPKYFPGMSESSLLTRLFSDQGVRIRIRKDTRPTMKRQKMADDQAEDTENDSTRMLPLSGEEATTPTPTRSAMSVQNILSPPPLDTSHDFYTTRTLPPPTRLLSNPLPPVLPPRIPHTASSLALASSASASSPSSS</sequence>